<keyword evidence="8 12" id="KW-0798">TonB box</keyword>
<reference evidence="17" key="1">
    <citation type="submission" date="2019-12" db="EMBL/GenBank/DDBJ databases">
        <title>Complete genome of Terracaulis silvestris 0127_4.</title>
        <authorList>
            <person name="Vieira S."/>
            <person name="Riedel T."/>
            <person name="Sproer C."/>
            <person name="Pascual J."/>
            <person name="Boedeker C."/>
            <person name="Overmann J."/>
        </authorList>
    </citation>
    <scope>NUCLEOTIDE SEQUENCE [LARGE SCALE GENOMIC DNA]</scope>
    <source>
        <strain evidence="17">0127_4</strain>
    </source>
</reference>
<keyword evidence="4" id="KW-0410">Iron transport</keyword>
<dbReference type="PANTHER" id="PTHR32552:SF81">
    <property type="entry name" value="TONB-DEPENDENT OUTER MEMBRANE RECEPTOR"/>
    <property type="match status" value="1"/>
</dbReference>
<keyword evidence="10 11" id="KW-0998">Cell outer membrane</keyword>
<evidence type="ECO:0000256" key="12">
    <source>
        <dbReference type="RuleBase" id="RU003357"/>
    </source>
</evidence>
<feature type="domain" description="TonB-dependent receptor-like beta-barrel" evidence="14">
    <location>
        <begin position="347"/>
        <end position="826"/>
    </location>
</feature>
<feature type="signal peptide" evidence="13">
    <location>
        <begin position="1"/>
        <end position="22"/>
    </location>
</feature>
<keyword evidence="16" id="KW-0675">Receptor</keyword>
<evidence type="ECO:0000256" key="5">
    <source>
        <dbReference type="ARBA" id="ARBA00022692"/>
    </source>
</evidence>
<feature type="domain" description="TonB-dependent receptor plug" evidence="15">
    <location>
        <begin position="48"/>
        <end position="157"/>
    </location>
</feature>
<evidence type="ECO:0000313" key="17">
    <source>
        <dbReference type="Proteomes" id="UP000431269"/>
    </source>
</evidence>
<evidence type="ECO:0000259" key="14">
    <source>
        <dbReference type="Pfam" id="PF00593"/>
    </source>
</evidence>
<dbReference type="KEGG" id="tsv:DSM104635_03085"/>
<dbReference type="GO" id="GO:0009279">
    <property type="term" value="C:cell outer membrane"/>
    <property type="evidence" value="ECO:0007669"/>
    <property type="project" value="UniProtKB-SubCell"/>
</dbReference>
<dbReference type="Pfam" id="PF00593">
    <property type="entry name" value="TonB_dep_Rec_b-barrel"/>
    <property type="match status" value="1"/>
</dbReference>
<dbReference type="InterPro" id="IPR036942">
    <property type="entry name" value="Beta-barrel_TonB_sf"/>
</dbReference>
<proteinExistence type="inferred from homology"/>
<comment type="similarity">
    <text evidence="11 12">Belongs to the TonB-dependent receptor family.</text>
</comment>
<dbReference type="RefSeq" id="WP_158767030.1">
    <property type="nucleotide sequence ID" value="NZ_CP047045.1"/>
</dbReference>
<keyword evidence="6" id="KW-0408">Iron</keyword>
<dbReference type="EMBL" id="CP047045">
    <property type="protein sequence ID" value="QGZ96227.1"/>
    <property type="molecule type" value="Genomic_DNA"/>
</dbReference>
<gene>
    <name evidence="16" type="primary">cirA_5</name>
    <name evidence="16" type="ORF">DSM104635_03085</name>
</gene>
<name>A0A6I6MTX8_9CAUL</name>
<keyword evidence="2 11" id="KW-0813">Transport</keyword>
<dbReference type="GO" id="GO:0006826">
    <property type="term" value="P:iron ion transport"/>
    <property type="evidence" value="ECO:0007669"/>
    <property type="project" value="UniProtKB-KW"/>
</dbReference>
<dbReference type="Gene3D" id="2.40.170.20">
    <property type="entry name" value="TonB-dependent receptor, beta-barrel domain"/>
    <property type="match status" value="2"/>
</dbReference>
<dbReference type="InterPro" id="IPR039426">
    <property type="entry name" value="TonB-dep_rcpt-like"/>
</dbReference>
<protein>
    <submittedName>
        <fullName evidence="16">Colicin I receptor</fullName>
    </submittedName>
</protein>
<evidence type="ECO:0000259" key="15">
    <source>
        <dbReference type="Pfam" id="PF07715"/>
    </source>
</evidence>
<keyword evidence="17" id="KW-1185">Reference proteome</keyword>
<comment type="subcellular location">
    <subcellularLocation>
        <location evidence="1 11">Cell outer membrane</location>
        <topology evidence="1 11">Multi-pass membrane protein</topology>
    </subcellularLocation>
</comment>
<dbReference type="Pfam" id="PF07715">
    <property type="entry name" value="Plug"/>
    <property type="match status" value="1"/>
</dbReference>
<evidence type="ECO:0000256" key="2">
    <source>
        <dbReference type="ARBA" id="ARBA00022448"/>
    </source>
</evidence>
<evidence type="ECO:0000256" key="6">
    <source>
        <dbReference type="ARBA" id="ARBA00023004"/>
    </source>
</evidence>
<evidence type="ECO:0000256" key="4">
    <source>
        <dbReference type="ARBA" id="ARBA00022496"/>
    </source>
</evidence>
<evidence type="ECO:0000256" key="8">
    <source>
        <dbReference type="ARBA" id="ARBA00023077"/>
    </source>
</evidence>
<evidence type="ECO:0000256" key="1">
    <source>
        <dbReference type="ARBA" id="ARBA00004571"/>
    </source>
</evidence>
<evidence type="ECO:0000256" key="11">
    <source>
        <dbReference type="PROSITE-ProRule" id="PRU01360"/>
    </source>
</evidence>
<evidence type="ECO:0000256" key="9">
    <source>
        <dbReference type="ARBA" id="ARBA00023136"/>
    </source>
</evidence>
<dbReference type="PROSITE" id="PS52016">
    <property type="entry name" value="TONB_DEPENDENT_REC_3"/>
    <property type="match status" value="1"/>
</dbReference>
<evidence type="ECO:0000256" key="10">
    <source>
        <dbReference type="ARBA" id="ARBA00023237"/>
    </source>
</evidence>
<evidence type="ECO:0000256" key="3">
    <source>
        <dbReference type="ARBA" id="ARBA00022452"/>
    </source>
</evidence>
<feature type="chain" id="PRO_5026177233" evidence="13">
    <location>
        <begin position="23"/>
        <end position="863"/>
    </location>
</feature>
<accession>A0A6I6MTX8</accession>
<evidence type="ECO:0000256" key="7">
    <source>
        <dbReference type="ARBA" id="ARBA00023065"/>
    </source>
</evidence>
<organism evidence="16 17">
    <name type="scientific">Terricaulis silvestris</name>
    <dbReference type="NCBI Taxonomy" id="2686094"/>
    <lineage>
        <taxon>Bacteria</taxon>
        <taxon>Pseudomonadati</taxon>
        <taxon>Pseudomonadota</taxon>
        <taxon>Alphaproteobacteria</taxon>
        <taxon>Caulobacterales</taxon>
        <taxon>Caulobacteraceae</taxon>
        <taxon>Terricaulis</taxon>
    </lineage>
</organism>
<dbReference type="SUPFAM" id="SSF56935">
    <property type="entry name" value="Porins"/>
    <property type="match status" value="1"/>
</dbReference>
<evidence type="ECO:0000313" key="16">
    <source>
        <dbReference type="EMBL" id="QGZ96227.1"/>
    </source>
</evidence>
<keyword evidence="3 11" id="KW-1134">Transmembrane beta strand</keyword>
<keyword evidence="5 11" id="KW-0812">Transmembrane</keyword>
<dbReference type="InterPro" id="IPR000531">
    <property type="entry name" value="Beta-barrel_TonB"/>
</dbReference>
<sequence length="863" mass="93054">MKKRLATAVGVAALLWTPHAFAQTPPDGAAASDDQAIVVTARRVEENLQDVPIPISVINGELLSDSGASNVLQIEQLVPSVQIFSSNPRNTALNIRGLGTTFGLTNDGVEIGVGLYVDGVFWARPGQAALDFIDVERVEVLRGPQGVLYGKNTTAGAINVTTRRPSFAPETNVEISFGDYGYLATRASITGLLIGDRVAGRLSFSASQRDGFLDQVNRGLGDANNFGDDLNDLNNIGVRGQLLFQASNDLDIVAAVDYTQQRPEGYAQVPVRVAPTYRTPNRQFFGIIDSINATIPGTNYAVPVDETYREIIPVVTQVVNIAGSNVNLQQAPAGIYAEFNAFERVSDADVPHRSYQNVDGESLTVNWGIGPGTLTSITARRFWDWFPSNDRDFIGLPITTASNNRSSQEQWSQEIRYAGDLSETLSFVTGLFYFTQEIETHNLQSQGWAASRWLIDPRASNVYTGSDSTTIAGNVAAFIPELLDGLTQIQNVYTQTTSAAVFGQAEWSVTDRLRIIPGIRFNYDEKSVDYDSPVTGGLVPADRPDLGAGAIRAAQNSILSRQTYAANTDDTNISGQLTVAYDVTDDVNAYATYATSFKSFGLNVAGVPANTPVVVEPESVTHYEVGLKTQPFDGVTFNITAYNTNIEDYQTSVVANVVGTLRGYLANAEEVRVRGVEIDTAARIGEGLSLYAAAAWTDGEYVSFPNSPLPIEQTGRPIPNPARIADPSNTSLPLTITAPFTDISGERLPGISEWSASVGGEYEFPDAFFGRNGDFFIGADVSWRTDFSSDPAGSDYLEIEGYALINARLGFKAADGWDVFVWGRNLADTEYYEILAAQSGGSGLVVGSLGDPRTLGVTLRGTF</sequence>
<keyword evidence="13" id="KW-0732">Signal</keyword>
<keyword evidence="7" id="KW-0406">Ion transport</keyword>
<keyword evidence="9 11" id="KW-0472">Membrane</keyword>
<dbReference type="Proteomes" id="UP000431269">
    <property type="component" value="Chromosome"/>
</dbReference>
<dbReference type="PANTHER" id="PTHR32552">
    <property type="entry name" value="FERRICHROME IRON RECEPTOR-RELATED"/>
    <property type="match status" value="1"/>
</dbReference>
<evidence type="ECO:0000256" key="13">
    <source>
        <dbReference type="SAM" id="SignalP"/>
    </source>
</evidence>
<dbReference type="InterPro" id="IPR012910">
    <property type="entry name" value="Plug_dom"/>
</dbReference>
<dbReference type="AlphaFoldDB" id="A0A6I6MTX8"/>